<dbReference type="InterPro" id="IPR011711">
    <property type="entry name" value="GntR_C"/>
</dbReference>
<sequence length="250" mass="28198">MRLYQEVGNTLRTAIARGDYPIGDRLPPERDIAEHFDVSRSVVREALIMLELEHLIDVRKGSGVYVVALPQNVSSPRVRNLDENTFGPFELLQARQLLESEVAAFAATQATKSDILKMRQAIEQERLALNAGCADESADEQFHCLLAQSTQNSVLAGMVEDAWRARKHNPLWAGLHGHTQDFSYRWDWLEDHQRILQAVLRRDARDAKQAMWQHLENVKAKLLEISNPDDPGFDGYLFDSTPVALGGMAP</sequence>
<proteinExistence type="predicted"/>
<dbReference type="AlphaFoldDB" id="A0A076LJM9"/>
<dbReference type="PANTHER" id="PTHR43537">
    <property type="entry name" value="TRANSCRIPTIONAL REGULATOR, GNTR FAMILY"/>
    <property type="match status" value="1"/>
</dbReference>
<evidence type="ECO:0000256" key="1">
    <source>
        <dbReference type="ARBA" id="ARBA00023015"/>
    </source>
</evidence>
<dbReference type="Gene3D" id="1.20.120.530">
    <property type="entry name" value="GntR ligand-binding domain-like"/>
    <property type="match status" value="1"/>
</dbReference>
<keyword evidence="1" id="KW-0805">Transcription regulation</keyword>
<dbReference type="PANTHER" id="PTHR43537:SF5">
    <property type="entry name" value="UXU OPERON TRANSCRIPTIONAL REGULATOR"/>
    <property type="match status" value="1"/>
</dbReference>
<gene>
    <name evidence="5" type="ORF">ETEE_0315</name>
</gene>
<reference evidence="5 6" key="1">
    <citation type="journal article" date="2012" name="PLoS ONE">
        <title>Edwardsiella comparative phylogenomics reveal the new intra/inter-species taxonomic relationships, virulence evolution and niche adaptation mechanisms.</title>
        <authorList>
            <person name="Yang M."/>
            <person name="Lv Y."/>
            <person name="Xiao J."/>
            <person name="Wu H."/>
            <person name="Zheng H."/>
            <person name="Liu Q."/>
            <person name="Zhang Y."/>
            <person name="Wang Q."/>
        </authorList>
    </citation>
    <scope>NUCLEOTIDE SEQUENCE [LARGE SCALE GENOMIC DNA]</scope>
    <source>
        <strain evidence="6">080813</strain>
    </source>
</reference>
<dbReference type="HOGENOM" id="CLU_017584_9_5_6"/>
<dbReference type="Gene3D" id="1.10.10.10">
    <property type="entry name" value="Winged helix-like DNA-binding domain superfamily/Winged helix DNA-binding domain"/>
    <property type="match status" value="1"/>
</dbReference>
<evidence type="ECO:0000313" key="6">
    <source>
        <dbReference type="Proteomes" id="UP000028681"/>
    </source>
</evidence>
<dbReference type="GO" id="GO:0003677">
    <property type="term" value="F:DNA binding"/>
    <property type="evidence" value="ECO:0007669"/>
    <property type="project" value="UniProtKB-KW"/>
</dbReference>
<dbReference type="GeneID" id="33938099"/>
<dbReference type="PROSITE" id="PS50949">
    <property type="entry name" value="HTH_GNTR"/>
    <property type="match status" value="1"/>
</dbReference>
<dbReference type="SMART" id="SM00895">
    <property type="entry name" value="FCD"/>
    <property type="match status" value="1"/>
</dbReference>
<dbReference type="Pfam" id="PF00392">
    <property type="entry name" value="GntR"/>
    <property type="match status" value="1"/>
</dbReference>
<evidence type="ECO:0000256" key="3">
    <source>
        <dbReference type="ARBA" id="ARBA00023163"/>
    </source>
</evidence>
<keyword evidence="2" id="KW-0238">DNA-binding</keyword>
<dbReference type="SMART" id="SM00345">
    <property type="entry name" value="HTH_GNTR"/>
    <property type="match status" value="1"/>
</dbReference>
<dbReference type="RefSeq" id="WP_034162557.1">
    <property type="nucleotide sequence ID" value="NZ_CP006664.1"/>
</dbReference>
<dbReference type="Proteomes" id="UP000028681">
    <property type="component" value="Chromosome"/>
</dbReference>
<dbReference type="SUPFAM" id="SSF46785">
    <property type="entry name" value="Winged helix' DNA-binding domain"/>
    <property type="match status" value="1"/>
</dbReference>
<dbReference type="GO" id="GO:0003700">
    <property type="term" value="F:DNA-binding transcription factor activity"/>
    <property type="evidence" value="ECO:0007669"/>
    <property type="project" value="InterPro"/>
</dbReference>
<dbReference type="InterPro" id="IPR008920">
    <property type="entry name" value="TF_FadR/GntR_C"/>
</dbReference>
<protein>
    <submittedName>
        <fullName evidence="5">Transcriptional regulator, GntR family</fullName>
    </submittedName>
</protein>
<dbReference type="CDD" id="cd07377">
    <property type="entry name" value="WHTH_GntR"/>
    <property type="match status" value="1"/>
</dbReference>
<evidence type="ECO:0000259" key="4">
    <source>
        <dbReference type="PROSITE" id="PS50949"/>
    </source>
</evidence>
<organism evidence="5 6">
    <name type="scientific">Edwardsiella anguillarum ET080813</name>
    <dbReference type="NCBI Taxonomy" id="667120"/>
    <lineage>
        <taxon>Bacteria</taxon>
        <taxon>Pseudomonadati</taxon>
        <taxon>Pseudomonadota</taxon>
        <taxon>Gammaproteobacteria</taxon>
        <taxon>Enterobacterales</taxon>
        <taxon>Hafniaceae</taxon>
        <taxon>Edwardsiella</taxon>
    </lineage>
</organism>
<accession>A0A076LJM9</accession>
<dbReference type="KEGG" id="ete:ETEE_0315"/>
<keyword evidence="3" id="KW-0804">Transcription</keyword>
<name>A0A076LJM9_9GAMM</name>
<evidence type="ECO:0000313" key="5">
    <source>
        <dbReference type="EMBL" id="AIJ06793.1"/>
    </source>
</evidence>
<dbReference type="Pfam" id="PF07729">
    <property type="entry name" value="FCD"/>
    <property type="match status" value="1"/>
</dbReference>
<dbReference type="InterPro" id="IPR036388">
    <property type="entry name" value="WH-like_DNA-bd_sf"/>
</dbReference>
<feature type="domain" description="HTH gntR-type" evidence="4">
    <location>
        <begin position="1"/>
        <end position="69"/>
    </location>
</feature>
<dbReference type="SUPFAM" id="SSF48008">
    <property type="entry name" value="GntR ligand-binding domain-like"/>
    <property type="match status" value="1"/>
</dbReference>
<evidence type="ECO:0000256" key="2">
    <source>
        <dbReference type="ARBA" id="ARBA00023125"/>
    </source>
</evidence>
<dbReference type="EMBL" id="CP006664">
    <property type="protein sequence ID" value="AIJ06793.1"/>
    <property type="molecule type" value="Genomic_DNA"/>
</dbReference>
<dbReference type="InterPro" id="IPR000524">
    <property type="entry name" value="Tscrpt_reg_HTH_GntR"/>
</dbReference>
<dbReference type="InterPro" id="IPR036390">
    <property type="entry name" value="WH_DNA-bd_sf"/>
</dbReference>
<dbReference type="PRINTS" id="PR00035">
    <property type="entry name" value="HTHGNTR"/>
</dbReference>